<evidence type="ECO:0000256" key="1">
    <source>
        <dbReference type="SAM" id="Phobius"/>
    </source>
</evidence>
<feature type="domain" description="Aerotolerance regulator N-terminal" evidence="2">
    <location>
        <begin position="1"/>
        <end position="76"/>
    </location>
</feature>
<keyword evidence="1" id="KW-1133">Transmembrane helix</keyword>
<feature type="transmembrane region" description="Helical" evidence="1">
    <location>
        <begin position="615"/>
        <end position="637"/>
    </location>
</feature>
<organism evidence="3 4">
    <name type="scientific">Gillisia mitskevichiae</name>
    <dbReference type="NCBI Taxonomy" id="270921"/>
    <lineage>
        <taxon>Bacteria</taxon>
        <taxon>Pseudomonadati</taxon>
        <taxon>Bacteroidota</taxon>
        <taxon>Flavobacteriia</taxon>
        <taxon>Flavobacteriales</taxon>
        <taxon>Flavobacteriaceae</taxon>
        <taxon>Gillisia</taxon>
    </lineage>
</organism>
<dbReference type="Gene3D" id="3.40.50.410">
    <property type="entry name" value="von Willebrand factor, type A domain"/>
    <property type="match status" value="1"/>
</dbReference>
<reference evidence="3 4" key="1">
    <citation type="submission" date="2018-10" db="EMBL/GenBank/DDBJ databases">
        <title>Genomic Encyclopedia of Archaeal and Bacterial Type Strains, Phase II (KMG-II): from individual species to whole genera.</title>
        <authorList>
            <person name="Goeker M."/>
        </authorList>
    </citation>
    <scope>NUCLEOTIDE SEQUENCE [LARGE SCALE GENOMIC DNA]</scope>
    <source>
        <strain evidence="3 4">DSM 19839</strain>
    </source>
</reference>
<dbReference type="PANTHER" id="PTHR37464:SF1">
    <property type="entry name" value="BLL2463 PROTEIN"/>
    <property type="match status" value="1"/>
</dbReference>
<dbReference type="AlphaFoldDB" id="A0A495PSV8"/>
<gene>
    <name evidence="3" type="ORF">BC962_1516</name>
</gene>
<dbReference type="InterPro" id="IPR011933">
    <property type="entry name" value="Double_TM_dom"/>
</dbReference>
<keyword evidence="1" id="KW-0812">Transmembrane</keyword>
<name>A0A495PSV8_9FLAO</name>
<dbReference type="PANTHER" id="PTHR37464">
    <property type="entry name" value="BLL2463 PROTEIN"/>
    <property type="match status" value="1"/>
</dbReference>
<keyword evidence="1" id="KW-0472">Membrane</keyword>
<dbReference type="OrthoDB" id="9810200at2"/>
<feature type="transmembrane region" description="Helical" evidence="1">
    <location>
        <begin position="6"/>
        <end position="24"/>
    </location>
</feature>
<comment type="caution">
    <text evidence="3">The sequence shown here is derived from an EMBL/GenBank/DDBJ whole genome shotgun (WGS) entry which is preliminary data.</text>
</comment>
<keyword evidence="4" id="KW-1185">Reference proteome</keyword>
<dbReference type="EMBL" id="RBLG01000002">
    <property type="protein sequence ID" value="RKS53267.1"/>
    <property type="molecule type" value="Genomic_DNA"/>
</dbReference>
<dbReference type="NCBIfam" id="TIGR02226">
    <property type="entry name" value="two_anch"/>
    <property type="match status" value="1"/>
</dbReference>
<dbReference type="InterPro" id="IPR024163">
    <property type="entry name" value="Aerotolerance_reg_N"/>
</dbReference>
<protein>
    <submittedName>
        <fullName evidence="3">Putative membrane protein (TIGR02226 family)</fullName>
    </submittedName>
</protein>
<evidence type="ECO:0000313" key="3">
    <source>
        <dbReference type="EMBL" id="RKS53267.1"/>
    </source>
</evidence>
<dbReference type="Proteomes" id="UP000276282">
    <property type="component" value="Unassembled WGS sequence"/>
</dbReference>
<proteinExistence type="predicted"/>
<evidence type="ECO:0000259" key="2">
    <source>
        <dbReference type="Pfam" id="PF07584"/>
    </source>
</evidence>
<accession>A0A495PSV8</accession>
<dbReference type="RefSeq" id="WP_121345374.1">
    <property type="nucleotide sequence ID" value="NZ_RBLG01000002.1"/>
</dbReference>
<dbReference type="Pfam" id="PF07584">
    <property type="entry name" value="BatA"/>
    <property type="match status" value="1"/>
</dbReference>
<evidence type="ECO:0000313" key="4">
    <source>
        <dbReference type="Proteomes" id="UP000276282"/>
    </source>
</evidence>
<feature type="transmembrane region" description="Helical" evidence="1">
    <location>
        <begin position="56"/>
        <end position="78"/>
    </location>
</feature>
<dbReference type="InterPro" id="IPR036465">
    <property type="entry name" value="vWFA_dom_sf"/>
</dbReference>
<sequence length="638" mass="73355">MQFYHPEVLYALVLLIIPILVHLFQLRKFQTEYFTNVKFLKQLSLQTRKSSRIKKWLVLTTRLFALASIIFAFSQPYFPSNIPNSKNVETVIFLDNSYSMEAKGKKGKLLERSVQELLENEFSNKNINLFTNSEEYKNLTKEDLQNIKYTGDRLDFKTALLKATSSFSKDTNTIKKFLLISDFQQNFGFIRENSDPKIDIFTYQQFPERKQNIQIDTAFLSSETMDSMILNVTLSSSDNNSQTSSVSLYNNDKLLGKTSANLEPNSKVNLSFPINELEILQGKIQIDDNGLLFDNTLYFSLNKTQAIKVCSINGVQSDFLKRIYTAPEFNYSSFLDTSINYNSLNDADVIIINEIPELNEVLASTLFKLNSKNKVFIIIPSAERLGSNFINFLKKLGISGFNQFQEQEKFITSIKFQHPLYKGVFDKQVKNFEFPKVQFNYNLGSGSNTILTLQDNQSFLMQKGNSFIFSAPLNSKNSNFIQSPLVVPTFYKMAISTINPPALYNYLGMENKISLPIPVSNDEIVKLNSGKISFIPQQRSFDGKIEITTNELPQNPDNYSVELRDTPQMAISYNVSREESKMVYDELGSNKNVQQLQDLKEFFISEGYATEKNAFWKWFVTFALLFLIIETLLLKYFK</sequence>